<feature type="compositionally biased region" description="Acidic residues" evidence="1">
    <location>
        <begin position="184"/>
        <end position="196"/>
    </location>
</feature>
<organism evidence="2 3">
    <name type="scientific">Diatrype stigma</name>
    <dbReference type="NCBI Taxonomy" id="117547"/>
    <lineage>
        <taxon>Eukaryota</taxon>
        <taxon>Fungi</taxon>
        <taxon>Dikarya</taxon>
        <taxon>Ascomycota</taxon>
        <taxon>Pezizomycotina</taxon>
        <taxon>Sordariomycetes</taxon>
        <taxon>Xylariomycetidae</taxon>
        <taxon>Xylariales</taxon>
        <taxon>Diatrypaceae</taxon>
        <taxon>Diatrype</taxon>
    </lineage>
</organism>
<dbReference type="AlphaFoldDB" id="A0AAN9YXV4"/>
<accession>A0AAN9YXV4</accession>
<feature type="region of interest" description="Disordered" evidence="1">
    <location>
        <begin position="149"/>
        <end position="171"/>
    </location>
</feature>
<feature type="compositionally biased region" description="Basic and acidic residues" evidence="1">
    <location>
        <begin position="197"/>
        <end position="211"/>
    </location>
</feature>
<proteinExistence type="predicted"/>
<feature type="region of interest" description="Disordered" evidence="1">
    <location>
        <begin position="387"/>
        <end position="533"/>
    </location>
</feature>
<feature type="compositionally biased region" description="Basic and acidic residues" evidence="1">
    <location>
        <begin position="16"/>
        <end position="26"/>
    </location>
</feature>
<feature type="region of interest" description="Disordered" evidence="1">
    <location>
        <begin position="184"/>
        <end position="216"/>
    </location>
</feature>
<gene>
    <name evidence="2" type="ORF">SLS62_000183</name>
</gene>
<dbReference type="Proteomes" id="UP001320420">
    <property type="component" value="Unassembled WGS sequence"/>
</dbReference>
<evidence type="ECO:0000256" key="1">
    <source>
        <dbReference type="SAM" id="MobiDB-lite"/>
    </source>
</evidence>
<evidence type="ECO:0000313" key="3">
    <source>
        <dbReference type="Proteomes" id="UP001320420"/>
    </source>
</evidence>
<feature type="compositionally biased region" description="Polar residues" evidence="1">
    <location>
        <begin position="342"/>
        <end position="356"/>
    </location>
</feature>
<feature type="region of interest" description="Disordered" evidence="1">
    <location>
        <begin position="319"/>
        <end position="356"/>
    </location>
</feature>
<feature type="compositionally biased region" description="Low complexity" evidence="1">
    <location>
        <begin position="483"/>
        <end position="493"/>
    </location>
</feature>
<feature type="compositionally biased region" description="Low complexity" evidence="1">
    <location>
        <begin position="149"/>
        <end position="158"/>
    </location>
</feature>
<dbReference type="EMBL" id="JAKJXP020000001">
    <property type="protein sequence ID" value="KAK7757805.1"/>
    <property type="molecule type" value="Genomic_DNA"/>
</dbReference>
<reference evidence="2 3" key="1">
    <citation type="submission" date="2024-02" db="EMBL/GenBank/DDBJ databases">
        <title>De novo assembly and annotation of 12 fungi associated with fruit tree decline syndrome in Ontario, Canada.</title>
        <authorList>
            <person name="Sulman M."/>
            <person name="Ellouze W."/>
            <person name="Ilyukhin E."/>
        </authorList>
    </citation>
    <scope>NUCLEOTIDE SEQUENCE [LARGE SCALE GENOMIC DNA]</scope>
    <source>
        <strain evidence="2 3">M11/M66-122</strain>
    </source>
</reference>
<comment type="caution">
    <text evidence="2">The sequence shown here is derived from an EMBL/GenBank/DDBJ whole genome shotgun (WGS) entry which is preliminary data.</text>
</comment>
<evidence type="ECO:0000313" key="2">
    <source>
        <dbReference type="EMBL" id="KAK7757805.1"/>
    </source>
</evidence>
<feature type="compositionally biased region" description="Low complexity" evidence="1">
    <location>
        <begin position="501"/>
        <end position="512"/>
    </location>
</feature>
<feature type="compositionally biased region" description="Polar residues" evidence="1">
    <location>
        <begin position="523"/>
        <end position="533"/>
    </location>
</feature>
<feature type="region of interest" description="Disordered" evidence="1">
    <location>
        <begin position="1"/>
        <end position="46"/>
    </location>
</feature>
<feature type="compositionally biased region" description="Low complexity" evidence="1">
    <location>
        <begin position="415"/>
        <end position="431"/>
    </location>
</feature>
<name>A0AAN9YXV4_9PEZI</name>
<feature type="compositionally biased region" description="Polar residues" evidence="1">
    <location>
        <begin position="162"/>
        <end position="171"/>
    </location>
</feature>
<sequence>MSLSQSAPSATLPRGFRYDQEFDPRTPEPCASNEESALPSPPARPRLRLKRRNVSQQLNAPTQQFLASVAAADVPIPSVENPEFATNRHEMMMESLPEVQVQVEDYDDMDIYQHIHTRTFSPPKTPAIDAPAALPPLKYPDWSVDSDWSNSDMDSGSDCESSRPSTAFSTQTSASLFSRYSELSDDECLSPEPETEEPTKPVNEREGDVRARKPRKAPWTKAMTAHLWSTYMLYLQDPKVTPIRLGKSCIPPHGVCLRVAREAKRSWKGSNLKPVPAKSGNSTPMADSSRPFVQWPHTCAATRTYLRELCKLKATSKAGRRHLMSRSPTPFNKAAHRRWNRRNTPGRSPSIFSSNDMNMSLTLSTSETMQPYGPLAQLASSQMEPFPDLIPSAKLGPEVSSAMEESMDDRARLGSPFTSNSYGPSSSSSFGANLNLPKQSNSVGSRKLLKSPVRLTRSRSGTQKRRSAKATEDAPRKRPSLSAAFGKKAAAVTADDEDVESPQQQMNPSSSSGLPDDPFQPDMRSSSTKLTSFVQPLRLGSPFSGSSSMPTRSSAPINLNFRRPFATLQQPTQRTPETPPARSTLASRLAYLDQRLRDFRNRRRSQSPM</sequence>
<feature type="region of interest" description="Disordered" evidence="1">
    <location>
        <begin position="268"/>
        <end position="289"/>
    </location>
</feature>
<protein>
    <submittedName>
        <fullName evidence="2">Uncharacterized protein</fullName>
    </submittedName>
</protein>
<keyword evidence="3" id="KW-1185">Reference proteome</keyword>